<dbReference type="CDD" id="cd00299">
    <property type="entry name" value="GST_C_family"/>
    <property type="match status" value="1"/>
</dbReference>
<dbReference type="AlphaFoldDB" id="A0A060SDA7"/>
<comment type="caution">
    <text evidence="2">The sequence shown here is derived from an EMBL/GenBank/DDBJ whole genome shotgun (WGS) entry which is preliminary data.</text>
</comment>
<reference evidence="2" key="1">
    <citation type="submission" date="2014-01" db="EMBL/GenBank/DDBJ databases">
        <title>The genome of the white-rot fungus Pycnoporus cinnabarinus: a basidiomycete model with a versatile arsenal for lignocellulosic biomass breakdown.</title>
        <authorList>
            <person name="Levasseur A."/>
            <person name="Lomascolo A."/>
            <person name="Ruiz-Duenas F.J."/>
            <person name="Uzan E."/>
            <person name="Piumi F."/>
            <person name="Kues U."/>
            <person name="Ram A.F.J."/>
            <person name="Murat C."/>
            <person name="Haon M."/>
            <person name="Benoit I."/>
            <person name="Arfi Y."/>
            <person name="Chevret D."/>
            <person name="Drula E."/>
            <person name="Kwon M.J."/>
            <person name="Gouret P."/>
            <person name="Lesage-Meessen L."/>
            <person name="Lombard V."/>
            <person name="Mariette J."/>
            <person name="Noirot C."/>
            <person name="Park J."/>
            <person name="Patyshakuliyeva A."/>
            <person name="Wieneger R.A.B."/>
            <person name="Wosten H.A.B."/>
            <person name="Martin F."/>
            <person name="Coutinho P.M."/>
            <person name="de Vries R."/>
            <person name="Martinez A.T."/>
            <person name="Klopp C."/>
            <person name="Pontarotti P."/>
            <person name="Henrissat B."/>
            <person name="Record E."/>
        </authorList>
    </citation>
    <scope>NUCLEOTIDE SEQUENCE [LARGE SCALE GENOMIC DNA]</scope>
    <source>
        <strain evidence="2">BRFM137</strain>
    </source>
</reference>
<gene>
    <name evidence="2" type="ORF">BN946_scf184977.g12</name>
</gene>
<evidence type="ECO:0000259" key="1">
    <source>
        <dbReference type="PROSITE" id="PS50404"/>
    </source>
</evidence>
<dbReference type="OMA" id="YWAAWVE"/>
<organism evidence="2 3">
    <name type="scientific">Pycnoporus cinnabarinus</name>
    <name type="common">Cinnabar-red polypore</name>
    <name type="synonym">Trametes cinnabarina</name>
    <dbReference type="NCBI Taxonomy" id="5643"/>
    <lineage>
        <taxon>Eukaryota</taxon>
        <taxon>Fungi</taxon>
        <taxon>Dikarya</taxon>
        <taxon>Basidiomycota</taxon>
        <taxon>Agaricomycotina</taxon>
        <taxon>Agaricomycetes</taxon>
        <taxon>Polyporales</taxon>
        <taxon>Polyporaceae</taxon>
        <taxon>Trametes</taxon>
    </lineage>
</organism>
<dbReference type="SUPFAM" id="SSF47616">
    <property type="entry name" value="GST C-terminal domain-like"/>
    <property type="match status" value="1"/>
</dbReference>
<dbReference type="PROSITE" id="PS50404">
    <property type="entry name" value="GST_NTER"/>
    <property type="match status" value="1"/>
</dbReference>
<evidence type="ECO:0000313" key="2">
    <source>
        <dbReference type="EMBL" id="CDO72315.1"/>
    </source>
</evidence>
<dbReference type="InterPro" id="IPR036249">
    <property type="entry name" value="Thioredoxin-like_sf"/>
</dbReference>
<protein>
    <recommendedName>
        <fullName evidence="1">GST N-terminal domain-containing protein</fullName>
    </recommendedName>
</protein>
<name>A0A060SDA7_PYCCI</name>
<dbReference type="STRING" id="5643.A0A060SDA7"/>
<dbReference type="SUPFAM" id="SSF52833">
    <property type="entry name" value="Thioredoxin-like"/>
    <property type="match status" value="1"/>
</dbReference>
<accession>A0A060SDA7</accession>
<proteinExistence type="predicted"/>
<evidence type="ECO:0000313" key="3">
    <source>
        <dbReference type="Proteomes" id="UP000029665"/>
    </source>
</evidence>
<keyword evidence="3" id="KW-1185">Reference proteome</keyword>
<dbReference type="EMBL" id="CCBP010000112">
    <property type="protein sequence ID" value="CDO72315.1"/>
    <property type="molecule type" value="Genomic_DNA"/>
</dbReference>
<sequence>MSKPILYTFGLSVWSAAPELALVELGYPEDAVDIKIINLVEGENFTPQFTSITRNATLPTLVADGKAYTNTKDVVHYLIEHAPKKDVARGTAFIDKIHEDRIDPNAPLLLARNEEELKASASGFPFTFVQNRQNSLEKHSVLPEAAPFKSIYDEKKKGNGSILAIYRGEVPEETKQAFFKQSIEHWNNLVSFILNDLPAALPESGFLGGQNPGEDDFHLAAWLVRIAHLTGATADKDGIKALEKETKKPIPPKVAAYWAAWVERPSFKKVYADGLH</sequence>
<feature type="domain" description="GST N-terminal" evidence="1">
    <location>
        <begin position="2"/>
        <end position="86"/>
    </location>
</feature>
<dbReference type="InterPro" id="IPR004045">
    <property type="entry name" value="Glutathione_S-Trfase_N"/>
</dbReference>
<dbReference type="Proteomes" id="UP000029665">
    <property type="component" value="Unassembled WGS sequence"/>
</dbReference>
<dbReference type="InterPro" id="IPR036282">
    <property type="entry name" value="Glutathione-S-Trfase_C_sf"/>
</dbReference>
<dbReference type="Gene3D" id="3.40.30.10">
    <property type="entry name" value="Glutaredoxin"/>
    <property type="match status" value="1"/>
</dbReference>
<dbReference type="Pfam" id="PF13417">
    <property type="entry name" value="GST_N_3"/>
    <property type="match status" value="1"/>
</dbReference>
<dbReference type="OrthoDB" id="412788at2759"/>
<dbReference type="HOGENOM" id="CLU_063115_1_0_1"/>
<dbReference type="CDD" id="cd00570">
    <property type="entry name" value="GST_N_family"/>
    <property type="match status" value="1"/>
</dbReference>